<dbReference type="InterPro" id="IPR033489">
    <property type="entry name" value="RBBP6"/>
</dbReference>
<dbReference type="OrthoDB" id="106784at2759"/>
<name>A0A507BVK9_9FUNG</name>
<dbReference type="Gene3D" id="4.10.60.10">
    <property type="entry name" value="Zinc finger, CCHC-type"/>
    <property type="match status" value="1"/>
</dbReference>
<dbReference type="GO" id="GO:0008270">
    <property type="term" value="F:zinc ion binding"/>
    <property type="evidence" value="ECO:0007669"/>
    <property type="project" value="UniProtKB-KW"/>
</dbReference>
<dbReference type="GO" id="GO:0061630">
    <property type="term" value="F:ubiquitin protein ligase activity"/>
    <property type="evidence" value="ECO:0007669"/>
    <property type="project" value="InterPro"/>
</dbReference>
<dbReference type="PROSITE" id="PS50158">
    <property type="entry name" value="ZF_CCHC"/>
    <property type="match status" value="1"/>
</dbReference>
<evidence type="ECO:0000256" key="7">
    <source>
        <dbReference type="SAM" id="MobiDB-lite"/>
    </source>
</evidence>
<dbReference type="InterPro" id="IPR014891">
    <property type="entry name" value="DWNN_domain"/>
</dbReference>
<evidence type="ECO:0000313" key="11">
    <source>
        <dbReference type="EMBL" id="TPX31258.1"/>
    </source>
</evidence>
<evidence type="ECO:0000256" key="4">
    <source>
        <dbReference type="ARBA" id="ARBA00022833"/>
    </source>
</evidence>
<dbReference type="Pfam" id="PF08783">
    <property type="entry name" value="DWNN"/>
    <property type="match status" value="1"/>
</dbReference>
<dbReference type="AlphaFoldDB" id="A0A507BVK9"/>
<keyword evidence="12" id="KW-1185">Reference proteome</keyword>
<comment type="caution">
    <text evidence="11">The sequence shown here is derived from an EMBL/GenBank/DDBJ whole genome shotgun (WGS) entry which is preliminary data.</text>
</comment>
<sequence>MSTVFYKFKAAKEYDTATFDGLGITVFELKREIMLTKKLGKGDQFDLALFNAQTNEEYADDAAVIPRNTSILVSRQPAMKPGRGTAQRYVSNAGPISGSGYGRPRPSYGGGYHARPHHQGGAGASSAPPQEPAVAKSLDEMTEQERTEAMFKQSGEAWIEEMERMEQVRPVGRPAGRGGFRPHMDSMMQGEPPAGYICYRCGQKGHWISACPTREDKEYDRPRLKRTTGIPRIFLQTVEKRSGDGGVMVTQNGEFVVARPNEQEWQKNVSRTKNYLGLGDIYDMAPILEHLKCPICQKLLRDAVDAPCCGKHFCDDCIRTSLLENPNPIMHYRCPECNKDLFPGDLVENPTLRAQVERHLRAFAATQRAGSPSVAVSAPETTVPAPAVTNIDMTPIFIPDQATIIAGAQATASATSAPPPPGVLLPLASKRERAYKIVEPSAAPKQVVEYAPGTAQTSQSGEEKEEGEASRESTPTTFARLPASGLPYSQPPYRYAAPPPPAAVVPQQYGRPYYGVPQQQPLSNYPPGVYNRPQYGQPQMYRPQPVYGQPPPMAYPPQQQMAYAQQPPYSQRPNYPVGGAPPQLMAGPLGPDGRPLFLRAAPELEDDWERQMRRKRPRMDEYRPM</sequence>
<feature type="domain" description="CCHC-type" evidence="9">
    <location>
        <begin position="198"/>
        <end position="212"/>
    </location>
</feature>
<reference evidence="11 12" key="1">
    <citation type="journal article" date="2019" name="Sci. Rep.">
        <title>Comparative genomics of chytrid fungi reveal insights into the obligate biotrophic and pathogenic lifestyle of Synchytrium endobioticum.</title>
        <authorList>
            <person name="van de Vossenberg B.T.L.H."/>
            <person name="Warris S."/>
            <person name="Nguyen H.D.T."/>
            <person name="van Gent-Pelzer M.P.E."/>
            <person name="Joly D.L."/>
            <person name="van de Geest H.C."/>
            <person name="Bonants P.J.M."/>
            <person name="Smith D.S."/>
            <person name="Levesque C.A."/>
            <person name="van der Lee T.A.J."/>
        </authorList>
    </citation>
    <scope>NUCLEOTIDE SEQUENCE [LARGE SCALE GENOMIC DNA]</scope>
    <source>
        <strain evidence="11 12">JEL517</strain>
    </source>
</reference>
<dbReference type="InterPro" id="IPR025829">
    <property type="entry name" value="Zn_knuckle_CX2CX3GHX4C"/>
</dbReference>
<evidence type="ECO:0000256" key="3">
    <source>
        <dbReference type="ARBA" id="ARBA00022771"/>
    </source>
</evidence>
<dbReference type="SUPFAM" id="SSF57756">
    <property type="entry name" value="Retrovirus zinc finger-like domains"/>
    <property type="match status" value="1"/>
</dbReference>
<dbReference type="Pfam" id="PF13696">
    <property type="entry name" value="zf-CCHC_2"/>
    <property type="match status" value="1"/>
</dbReference>
<keyword evidence="3 6" id="KW-0863">Zinc-finger</keyword>
<dbReference type="GeneID" id="42006597"/>
<dbReference type="CDD" id="cd16620">
    <property type="entry name" value="vRING-HC-C4C4_RBBP6"/>
    <property type="match status" value="1"/>
</dbReference>
<dbReference type="SMART" id="SM00343">
    <property type="entry name" value="ZnF_C2HC"/>
    <property type="match status" value="1"/>
</dbReference>
<evidence type="ECO:0000256" key="5">
    <source>
        <dbReference type="ARBA" id="ARBA00023242"/>
    </source>
</evidence>
<evidence type="ECO:0000259" key="8">
    <source>
        <dbReference type="PROSITE" id="PS50089"/>
    </source>
</evidence>
<dbReference type="SUPFAM" id="SSF57850">
    <property type="entry name" value="RING/U-box"/>
    <property type="match status" value="1"/>
</dbReference>
<keyword evidence="5" id="KW-0539">Nucleus</keyword>
<dbReference type="PANTHER" id="PTHR15439">
    <property type="entry name" value="RETINOBLASTOMA-BINDING PROTEIN 6"/>
    <property type="match status" value="1"/>
</dbReference>
<comment type="subcellular location">
    <subcellularLocation>
        <location evidence="1">Nucleus</location>
    </subcellularLocation>
</comment>
<keyword evidence="2" id="KW-0479">Metal-binding</keyword>
<evidence type="ECO:0000256" key="1">
    <source>
        <dbReference type="ARBA" id="ARBA00004123"/>
    </source>
</evidence>
<dbReference type="SMART" id="SM01180">
    <property type="entry name" value="DWNN"/>
    <property type="match status" value="1"/>
</dbReference>
<dbReference type="GO" id="GO:0006397">
    <property type="term" value="P:mRNA processing"/>
    <property type="evidence" value="ECO:0007669"/>
    <property type="project" value="InterPro"/>
</dbReference>
<dbReference type="InterPro" id="IPR001841">
    <property type="entry name" value="Znf_RING"/>
</dbReference>
<dbReference type="Gene3D" id="3.10.20.90">
    <property type="entry name" value="Phosphatidylinositol 3-kinase Catalytic Subunit, Chain A, domain 1"/>
    <property type="match status" value="1"/>
</dbReference>
<protein>
    <recommendedName>
        <fullName evidence="13">RING-type domain-containing protein</fullName>
    </recommendedName>
</protein>
<feature type="domain" description="RING-type" evidence="8">
    <location>
        <begin position="293"/>
        <end position="338"/>
    </location>
</feature>
<gene>
    <name evidence="11" type="ORF">SmJEL517_g05374</name>
</gene>
<dbReference type="PROSITE" id="PS51282">
    <property type="entry name" value="DWNN"/>
    <property type="match status" value="1"/>
</dbReference>
<dbReference type="PROSITE" id="PS50089">
    <property type="entry name" value="ZF_RING_2"/>
    <property type="match status" value="1"/>
</dbReference>
<keyword evidence="4" id="KW-0862">Zinc</keyword>
<evidence type="ECO:0000259" key="9">
    <source>
        <dbReference type="PROSITE" id="PS50158"/>
    </source>
</evidence>
<dbReference type="Gene3D" id="3.30.40.10">
    <property type="entry name" value="Zinc/RING finger domain, C3HC4 (zinc finger)"/>
    <property type="match status" value="1"/>
</dbReference>
<feature type="region of interest" description="Disordered" evidence="7">
    <location>
        <begin position="562"/>
        <end position="602"/>
    </location>
</feature>
<evidence type="ECO:0000313" key="12">
    <source>
        <dbReference type="Proteomes" id="UP000319731"/>
    </source>
</evidence>
<dbReference type="InterPro" id="IPR013083">
    <property type="entry name" value="Znf_RING/FYVE/PHD"/>
</dbReference>
<evidence type="ECO:0000259" key="10">
    <source>
        <dbReference type="PROSITE" id="PS51282"/>
    </source>
</evidence>
<dbReference type="RefSeq" id="XP_031022730.1">
    <property type="nucleotide sequence ID" value="XM_031171300.1"/>
</dbReference>
<dbReference type="InterPro" id="IPR036875">
    <property type="entry name" value="Znf_CCHC_sf"/>
</dbReference>
<dbReference type="GO" id="GO:0006511">
    <property type="term" value="P:ubiquitin-dependent protein catabolic process"/>
    <property type="evidence" value="ECO:0007669"/>
    <property type="project" value="TreeGrafter"/>
</dbReference>
<dbReference type="Proteomes" id="UP000319731">
    <property type="component" value="Unassembled WGS sequence"/>
</dbReference>
<dbReference type="GO" id="GO:0005634">
    <property type="term" value="C:nucleus"/>
    <property type="evidence" value="ECO:0007669"/>
    <property type="project" value="UniProtKB-SubCell"/>
</dbReference>
<proteinExistence type="predicted"/>
<feature type="region of interest" description="Disordered" evidence="7">
    <location>
        <begin position="77"/>
        <end position="136"/>
    </location>
</feature>
<organism evidence="11 12">
    <name type="scientific">Synchytrium microbalum</name>
    <dbReference type="NCBI Taxonomy" id="1806994"/>
    <lineage>
        <taxon>Eukaryota</taxon>
        <taxon>Fungi</taxon>
        <taxon>Fungi incertae sedis</taxon>
        <taxon>Chytridiomycota</taxon>
        <taxon>Chytridiomycota incertae sedis</taxon>
        <taxon>Chytridiomycetes</taxon>
        <taxon>Synchytriales</taxon>
        <taxon>Synchytriaceae</taxon>
        <taxon>Synchytrium</taxon>
    </lineage>
</organism>
<evidence type="ECO:0000256" key="2">
    <source>
        <dbReference type="ARBA" id="ARBA00022723"/>
    </source>
</evidence>
<dbReference type="STRING" id="1806994.A0A507BVK9"/>
<feature type="region of interest" description="Disordered" evidence="7">
    <location>
        <begin position="447"/>
        <end position="485"/>
    </location>
</feature>
<dbReference type="EMBL" id="QEAO01000048">
    <property type="protein sequence ID" value="TPX31258.1"/>
    <property type="molecule type" value="Genomic_DNA"/>
</dbReference>
<dbReference type="GO" id="GO:0003676">
    <property type="term" value="F:nucleic acid binding"/>
    <property type="evidence" value="ECO:0007669"/>
    <property type="project" value="InterPro"/>
</dbReference>
<dbReference type="InterPro" id="IPR001878">
    <property type="entry name" value="Znf_CCHC"/>
</dbReference>
<evidence type="ECO:0008006" key="13">
    <source>
        <dbReference type="Google" id="ProtNLM"/>
    </source>
</evidence>
<accession>A0A507BVK9</accession>
<feature type="domain" description="DWNN" evidence="10">
    <location>
        <begin position="4"/>
        <end position="77"/>
    </location>
</feature>
<feature type="compositionally biased region" description="Low complexity" evidence="7">
    <location>
        <begin position="94"/>
        <end position="107"/>
    </location>
</feature>
<dbReference type="PANTHER" id="PTHR15439:SF0">
    <property type="entry name" value="CELL DIVISION CYCLE AND APOPTOSIS REGULATOR PROTEIN 1-RELATED"/>
    <property type="match status" value="1"/>
</dbReference>
<evidence type="ECO:0000256" key="6">
    <source>
        <dbReference type="PROSITE-ProRule" id="PRU00047"/>
    </source>
</evidence>
<dbReference type="GO" id="GO:0016567">
    <property type="term" value="P:protein ubiquitination"/>
    <property type="evidence" value="ECO:0007669"/>
    <property type="project" value="InterPro"/>
</dbReference>